<evidence type="ECO:0000313" key="2">
    <source>
        <dbReference type="Proteomes" id="UP001061958"/>
    </source>
</evidence>
<dbReference type="Proteomes" id="UP001061958">
    <property type="component" value="Unassembled WGS sequence"/>
</dbReference>
<protein>
    <submittedName>
        <fullName evidence="1">Uncharacterized protein</fullName>
    </submittedName>
</protein>
<sequence length="432" mass="50802">MAHEKVWRPFPPLLQATLDSILPSDYMLGSRILNCFTKEINKVPVRSRFFPPASTFRKLITLMSKEHSTKNSSFLFQILVELKEYFCSIPGYGWEKSPFAVDDRLESVLHPFHLMGFDSANLNDPSMRPFAFLKALIQALKESNCELLELTQYFDFDSLEGDISDDECSDAYSLQMANDDKQSWKDGFCQILRYFLVVLEDPKACKAFYLDASPNNRVSEGKTCMFRYCLPHLVATLSNNDDRVAPVILELCLQLSKKFNKEWDMAYIEELTRRMFVFHQPEPWKLFLRCISDFQLRMTVIEFVLKSTSFLYSFELPSLNMDSQQRYIPQLVKWMENIEVKENPDSYIDEEFDLLFLFIHQLLDSFVGLQSCREEMEANFSESSRSFIQSLLHLRRLWEEYKTHNETAFSYYFDQLESLSWFLHGIVLFNST</sequence>
<dbReference type="EMBL" id="BQMJ01000046">
    <property type="protein sequence ID" value="GJQ13685.1"/>
    <property type="molecule type" value="Genomic_DNA"/>
</dbReference>
<evidence type="ECO:0000313" key="1">
    <source>
        <dbReference type="EMBL" id="GJQ13685.1"/>
    </source>
</evidence>
<keyword evidence="2" id="KW-1185">Reference proteome</keyword>
<gene>
    <name evidence="1" type="ORF">GpartN1_g5476.t1</name>
</gene>
<proteinExistence type="predicted"/>
<comment type="caution">
    <text evidence="1">The sequence shown here is derived from an EMBL/GenBank/DDBJ whole genome shotgun (WGS) entry which is preliminary data.</text>
</comment>
<name>A0A9C7Q090_9RHOD</name>
<dbReference type="AlphaFoldDB" id="A0A9C7Q090"/>
<reference evidence="1" key="2">
    <citation type="submission" date="2022-01" db="EMBL/GenBank/DDBJ databases">
        <authorList>
            <person name="Hirooka S."/>
            <person name="Miyagishima S.Y."/>
        </authorList>
    </citation>
    <scope>NUCLEOTIDE SEQUENCE</scope>
    <source>
        <strain evidence="1">NBRC 102759</strain>
    </source>
</reference>
<reference evidence="1" key="1">
    <citation type="journal article" date="2022" name="Proc. Natl. Acad. Sci. U.S.A.">
        <title>Life cycle and functional genomics of the unicellular red alga Galdieria for elucidating algal and plant evolution and industrial use.</title>
        <authorList>
            <person name="Hirooka S."/>
            <person name="Itabashi T."/>
            <person name="Ichinose T.M."/>
            <person name="Onuma R."/>
            <person name="Fujiwara T."/>
            <person name="Yamashita S."/>
            <person name="Jong L.W."/>
            <person name="Tomita R."/>
            <person name="Iwane A.H."/>
            <person name="Miyagishima S.Y."/>
        </authorList>
    </citation>
    <scope>NUCLEOTIDE SEQUENCE</scope>
    <source>
        <strain evidence="1">NBRC 102759</strain>
    </source>
</reference>
<dbReference type="OrthoDB" id="10308710at2759"/>
<accession>A0A9C7Q090</accession>
<organism evidence="1 2">
    <name type="scientific">Galdieria partita</name>
    <dbReference type="NCBI Taxonomy" id="83374"/>
    <lineage>
        <taxon>Eukaryota</taxon>
        <taxon>Rhodophyta</taxon>
        <taxon>Bangiophyceae</taxon>
        <taxon>Galdieriales</taxon>
        <taxon>Galdieriaceae</taxon>
        <taxon>Galdieria</taxon>
    </lineage>
</organism>